<comment type="similarity">
    <text evidence="2 6">Belongs to the peptidase C69 family.</text>
</comment>
<name>A0A7H9EMP7_9LACO</name>
<dbReference type="NCBIfam" id="NF033678">
    <property type="entry name" value="C69_fam_dipept"/>
    <property type="match status" value="1"/>
</dbReference>
<accession>A0A7H9EMP7</accession>
<dbReference type="EMBL" id="CP047418">
    <property type="protein sequence ID" value="QLL78465.1"/>
    <property type="molecule type" value="Genomic_DNA"/>
</dbReference>
<evidence type="ECO:0000256" key="5">
    <source>
        <dbReference type="ARBA" id="ARBA00022997"/>
    </source>
</evidence>
<reference evidence="7 8" key="1">
    <citation type="submission" date="2020-01" db="EMBL/GenBank/DDBJ databases">
        <title>Complete and circular genome sequences of six lactobacillus isolates from horses.</title>
        <authorList>
            <person name="Hassan H.M."/>
        </authorList>
    </citation>
    <scope>NUCLEOTIDE SEQUENCE [LARGE SCALE GENOMIC DNA]</scope>
    <source>
        <strain evidence="7 8">1A</strain>
    </source>
</reference>
<evidence type="ECO:0000256" key="1">
    <source>
        <dbReference type="ARBA" id="ARBA00001670"/>
    </source>
</evidence>
<dbReference type="InterPro" id="IPR047804">
    <property type="entry name" value="C69_dipept_A-like"/>
</dbReference>
<dbReference type="GO" id="GO:0016805">
    <property type="term" value="F:dipeptidase activity"/>
    <property type="evidence" value="ECO:0007669"/>
    <property type="project" value="UniProtKB-KW"/>
</dbReference>
<protein>
    <recommendedName>
        <fullName evidence="6">Dipeptidase</fullName>
        <ecNumber evidence="6">3.4.-.-</ecNumber>
    </recommendedName>
</protein>
<gene>
    <name evidence="7" type="ORF">GTO87_07655</name>
</gene>
<evidence type="ECO:0000256" key="4">
    <source>
        <dbReference type="ARBA" id="ARBA00022801"/>
    </source>
</evidence>
<dbReference type="Gene3D" id="3.60.60.10">
    <property type="entry name" value="Penicillin V Acylase, Chain A"/>
    <property type="match status" value="1"/>
</dbReference>
<keyword evidence="4 6" id="KW-0378">Hydrolase</keyword>
<evidence type="ECO:0000256" key="3">
    <source>
        <dbReference type="ARBA" id="ARBA00022670"/>
    </source>
</evidence>
<dbReference type="Proteomes" id="UP000510886">
    <property type="component" value="Chromosome"/>
</dbReference>
<evidence type="ECO:0000256" key="2">
    <source>
        <dbReference type="ARBA" id="ARBA00007225"/>
    </source>
</evidence>
<dbReference type="AlphaFoldDB" id="A0A7H9EMP7"/>
<dbReference type="Pfam" id="PF03577">
    <property type="entry name" value="Peptidase_C69"/>
    <property type="match status" value="1"/>
</dbReference>
<dbReference type="PANTHER" id="PTHR12994">
    <property type="entry name" value="SECERNIN"/>
    <property type="match status" value="1"/>
</dbReference>
<keyword evidence="3 6" id="KW-0645">Protease</keyword>
<keyword evidence="5 6" id="KW-0224">Dipeptidase</keyword>
<evidence type="ECO:0000313" key="8">
    <source>
        <dbReference type="Proteomes" id="UP000510886"/>
    </source>
</evidence>
<dbReference type="KEGG" id="lsw:GTO87_07655"/>
<dbReference type="EC" id="3.4.-.-" evidence="6"/>
<organism evidence="7 8">
    <name type="scientific">Ligilactobacillus saerimneri</name>
    <dbReference type="NCBI Taxonomy" id="228229"/>
    <lineage>
        <taxon>Bacteria</taxon>
        <taxon>Bacillati</taxon>
        <taxon>Bacillota</taxon>
        <taxon>Bacilli</taxon>
        <taxon>Lactobacillales</taxon>
        <taxon>Lactobacillaceae</taxon>
        <taxon>Ligilactobacillus</taxon>
    </lineage>
</organism>
<comment type="catalytic activity">
    <reaction evidence="1">
        <text>an L-aminoacyl-L-amino acid + H2O = 2 an L-alpha-amino acid</text>
        <dbReference type="Rhea" id="RHEA:48940"/>
        <dbReference type="ChEBI" id="CHEBI:15377"/>
        <dbReference type="ChEBI" id="CHEBI:59869"/>
        <dbReference type="ChEBI" id="CHEBI:77460"/>
        <dbReference type="EC" id="3.4.13.19"/>
    </reaction>
</comment>
<dbReference type="RefSeq" id="WP_180848664.1">
    <property type="nucleotide sequence ID" value="NZ_CP047418.1"/>
</dbReference>
<proteinExistence type="inferred from homology"/>
<sequence length="469" mass="52510">MKPTECTTILVGKKASIDGSTMIARSEDGGREIIPESFKVVHPADQPRHYKSVITGCEVDLPEEPMRYTSAPDASGKQGIWAAAGINEVNVAMTATETITTNARIQGVDPLLVNAGLGEEDFVTLTLPYIHTAREGVTRVGHLLEKYGTYEMNGMAFADHDEIWYLETIGGHHWAARRIPDDAYVVAPNRLNIDEFDFDSPDFMASADLQELINTYHLNPEFEGYNFRHIFGSATIKDTHYNNPRAWYVHHYFDPESTTTPLDQDQPFITYANRKISVDDIMFLMASHYQNTPYDAYGDQGTPAEKKRFRPIGINRNFETHVLQIRNDVPAGLAGVQWLGFGPNTFNAMVPFYTNITDTPASFRDTGAKFNLHSIFWLNKLMSQLGDTNFKLYGELEDAFEQKTVAGCYQIQHATDQEAKALQGAALQAALTTANQKMADLTFANTVELLGTMVDEGHSHMQLKYDLLD</sequence>
<dbReference type="PANTHER" id="PTHR12994:SF17">
    <property type="entry name" value="LD30995P"/>
    <property type="match status" value="1"/>
</dbReference>
<dbReference type="InterPro" id="IPR005322">
    <property type="entry name" value="Peptidase_C69"/>
</dbReference>
<evidence type="ECO:0000256" key="6">
    <source>
        <dbReference type="RuleBase" id="RU364089"/>
    </source>
</evidence>
<dbReference type="GO" id="GO:0006508">
    <property type="term" value="P:proteolysis"/>
    <property type="evidence" value="ECO:0007669"/>
    <property type="project" value="UniProtKB-KW"/>
</dbReference>
<evidence type="ECO:0000313" key="7">
    <source>
        <dbReference type="EMBL" id="QLL78465.1"/>
    </source>
</evidence>
<dbReference type="GO" id="GO:0070004">
    <property type="term" value="F:cysteine-type exopeptidase activity"/>
    <property type="evidence" value="ECO:0007669"/>
    <property type="project" value="InterPro"/>
</dbReference>